<reference evidence="2 3" key="1">
    <citation type="submission" date="2016-02" db="EMBL/GenBank/DDBJ databases">
        <title>Genome analysis of coral dinoflagellate symbionts highlights evolutionary adaptations to a symbiotic lifestyle.</title>
        <authorList>
            <person name="Aranda M."/>
            <person name="Li Y."/>
            <person name="Liew Y.J."/>
            <person name="Baumgarten S."/>
            <person name="Simakov O."/>
            <person name="Wilson M."/>
            <person name="Piel J."/>
            <person name="Ashoor H."/>
            <person name="Bougouffa S."/>
            <person name="Bajic V.B."/>
            <person name="Ryu T."/>
            <person name="Ravasi T."/>
            <person name="Bayer T."/>
            <person name="Micklem G."/>
            <person name="Kim H."/>
            <person name="Bhak J."/>
            <person name="Lajeunesse T.C."/>
            <person name="Voolstra C.R."/>
        </authorList>
    </citation>
    <scope>NUCLEOTIDE SEQUENCE [LARGE SCALE GENOMIC DNA]</scope>
    <source>
        <strain evidence="2 3">CCMP2467</strain>
    </source>
</reference>
<proteinExistence type="predicted"/>
<dbReference type="Proteomes" id="UP000186817">
    <property type="component" value="Unassembled WGS sequence"/>
</dbReference>
<evidence type="ECO:0000313" key="2">
    <source>
        <dbReference type="EMBL" id="OLP85465.1"/>
    </source>
</evidence>
<evidence type="ECO:0000313" key="3">
    <source>
        <dbReference type="Proteomes" id="UP000186817"/>
    </source>
</evidence>
<dbReference type="EMBL" id="LSRX01000975">
    <property type="protein sequence ID" value="OLP85465.1"/>
    <property type="molecule type" value="Genomic_DNA"/>
</dbReference>
<dbReference type="AlphaFoldDB" id="A0A1Q9CRD6"/>
<organism evidence="2 3">
    <name type="scientific">Symbiodinium microadriaticum</name>
    <name type="common">Dinoflagellate</name>
    <name type="synonym">Zooxanthella microadriatica</name>
    <dbReference type="NCBI Taxonomy" id="2951"/>
    <lineage>
        <taxon>Eukaryota</taxon>
        <taxon>Sar</taxon>
        <taxon>Alveolata</taxon>
        <taxon>Dinophyceae</taxon>
        <taxon>Suessiales</taxon>
        <taxon>Symbiodiniaceae</taxon>
        <taxon>Symbiodinium</taxon>
    </lineage>
</organism>
<keyword evidence="1" id="KW-0732">Signal</keyword>
<comment type="caution">
    <text evidence="2">The sequence shown here is derived from an EMBL/GenBank/DDBJ whole genome shotgun (WGS) entry which is preliminary data.</text>
</comment>
<sequence>MIRMRHLLVVCLAVLAPEIADARVKGFFSKYNKVLNAKECTCNCCIRERRRPSEISDPSKSAFKCSLTPQSDHNFAAYQCSNTCTVMNDPIFPRAATLSANRFCFYHCIPTSGGSASALEAAANNQDAQALQNGGSLVDAACISVPPEKLPEAMSADGNGRDAQLEA</sequence>
<dbReference type="OMA" id="CCIRERR"/>
<accession>A0A1Q9CRD6</accession>
<dbReference type="OrthoDB" id="411038at2759"/>
<feature type="chain" id="PRO_5012886925" evidence="1">
    <location>
        <begin position="23"/>
        <end position="167"/>
    </location>
</feature>
<protein>
    <submittedName>
        <fullName evidence="2">Uncharacterized protein</fullName>
    </submittedName>
</protein>
<gene>
    <name evidence="2" type="ORF">AK812_SmicGene33538</name>
</gene>
<keyword evidence="3" id="KW-1185">Reference proteome</keyword>
<evidence type="ECO:0000256" key="1">
    <source>
        <dbReference type="SAM" id="SignalP"/>
    </source>
</evidence>
<name>A0A1Q9CRD6_SYMMI</name>
<feature type="signal peptide" evidence="1">
    <location>
        <begin position="1"/>
        <end position="22"/>
    </location>
</feature>